<evidence type="ECO:0000259" key="3">
    <source>
        <dbReference type="Pfam" id="PF22725"/>
    </source>
</evidence>
<accession>A0ABU8WFM7</accession>
<dbReference type="InterPro" id="IPR000683">
    <property type="entry name" value="Gfo/Idh/MocA-like_OxRdtase_N"/>
</dbReference>
<evidence type="ECO:0000313" key="4">
    <source>
        <dbReference type="EMBL" id="MEJ8845603.1"/>
    </source>
</evidence>
<keyword evidence="1" id="KW-0560">Oxidoreductase</keyword>
<dbReference type="EMBL" id="JBBKZT010000001">
    <property type="protein sequence ID" value="MEJ8845603.1"/>
    <property type="molecule type" value="Genomic_DNA"/>
</dbReference>
<name>A0ABU8WFM7_9BURK</name>
<dbReference type="PANTHER" id="PTHR43818:SF11">
    <property type="entry name" value="BCDNA.GH03377"/>
    <property type="match status" value="1"/>
</dbReference>
<dbReference type="PANTHER" id="PTHR43818">
    <property type="entry name" value="BCDNA.GH03377"/>
    <property type="match status" value="1"/>
</dbReference>
<dbReference type="Gene3D" id="3.40.50.720">
    <property type="entry name" value="NAD(P)-binding Rossmann-like Domain"/>
    <property type="match status" value="1"/>
</dbReference>
<evidence type="ECO:0000259" key="2">
    <source>
        <dbReference type="Pfam" id="PF01408"/>
    </source>
</evidence>
<dbReference type="InterPro" id="IPR050463">
    <property type="entry name" value="Gfo/Idh/MocA_oxidrdct_glycsds"/>
</dbReference>
<dbReference type="SUPFAM" id="SSF51735">
    <property type="entry name" value="NAD(P)-binding Rossmann-fold domains"/>
    <property type="match status" value="1"/>
</dbReference>
<dbReference type="Proteomes" id="UP001385892">
    <property type="component" value="Unassembled WGS sequence"/>
</dbReference>
<organism evidence="4 5">
    <name type="scientific">Variovorax rhizosphaerae</name>
    <dbReference type="NCBI Taxonomy" id="1836200"/>
    <lineage>
        <taxon>Bacteria</taxon>
        <taxon>Pseudomonadati</taxon>
        <taxon>Pseudomonadota</taxon>
        <taxon>Betaproteobacteria</taxon>
        <taxon>Burkholderiales</taxon>
        <taxon>Comamonadaceae</taxon>
        <taxon>Variovorax</taxon>
    </lineage>
</organism>
<protein>
    <submittedName>
        <fullName evidence="4">Gfo/Idh/MocA family oxidoreductase</fullName>
    </submittedName>
</protein>
<dbReference type="RefSeq" id="WP_340340761.1">
    <property type="nucleotide sequence ID" value="NZ_JBBKZT010000001.1"/>
</dbReference>
<gene>
    <name evidence="4" type="ORF">WKW82_03035</name>
</gene>
<keyword evidence="5" id="KW-1185">Reference proteome</keyword>
<feature type="domain" description="Gfo/Idh/MocA-like oxidoreductase N-terminal" evidence="2">
    <location>
        <begin position="48"/>
        <end position="120"/>
    </location>
</feature>
<evidence type="ECO:0000313" key="5">
    <source>
        <dbReference type="Proteomes" id="UP001385892"/>
    </source>
</evidence>
<feature type="domain" description="GFO/IDH/MocA-like oxidoreductase" evidence="3">
    <location>
        <begin position="133"/>
        <end position="262"/>
    </location>
</feature>
<evidence type="ECO:0000256" key="1">
    <source>
        <dbReference type="ARBA" id="ARBA00023002"/>
    </source>
</evidence>
<proteinExistence type="predicted"/>
<comment type="caution">
    <text evidence="4">The sequence shown here is derived from an EMBL/GenBank/DDBJ whole genome shotgun (WGS) entry which is preliminary data.</text>
</comment>
<dbReference type="InterPro" id="IPR036291">
    <property type="entry name" value="NAD(P)-bd_dom_sf"/>
</dbReference>
<dbReference type="Pfam" id="PF01408">
    <property type="entry name" value="GFO_IDH_MocA"/>
    <property type="match status" value="1"/>
</dbReference>
<sequence length="345" mass="37327">MITFAVIGIDHRHVFHLIEGLLQAGATCAGFLSATSDPRVRDGVRSRFPQLKEVESADALLQNPAIDLIVTAGVPSERAGIAITAMKHGKDVLTDKPGVVSADQLAQVEATVRETGRLYAICFSERMIVPSVATARRLIADGAIGQVIHTLGMGPHRLNQAIRPAWFFDKASYGGILVDIASHQIDQFLVLTGSSDAEVSLASVAHFGKTTAADFEDFGELALASRNNGARGYVRVDWFTPDGMPAWGDGRLFIVGTEGSIELRKYMDIEGRPGTDHLFLGDRAGTRHIDCTSEPITFFTQLVEDVQRRTQTAIPHAHSFTVSRLALEAQAKAEARATAQAERAR</sequence>
<dbReference type="Gene3D" id="3.30.360.10">
    <property type="entry name" value="Dihydrodipicolinate Reductase, domain 2"/>
    <property type="match status" value="1"/>
</dbReference>
<reference evidence="4 5" key="1">
    <citation type="submission" date="2024-03" db="EMBL/GenBank/DDBJ databases">
        <title>Novel species of the genus Variovorax.</title>
        <authorList>
            <person name="Liu Q."/>
            <person name="Xin Y.-H."/>
        </authorList>
    </citation>
    <scope>NUCLEOTIDE SEQUENCE [LARGE SCALE GENOMIC DNA]</scope>
    <source>
        <strain evidence="4 5">KACC 18900</strain>
    </source>
</reference>
<dbReference type="Pfam" id="PF22725">
    <property type="entry name" value="GFO_IDH_MocA_C3"/>
    <property type="match status" value="1"/>
</dbReference>
<dbReference type="SUPFAM" id="SSF55347">
    <property type="entry name" value="Glyceraldehyde-3-phosphate dehydrogenase-like, C-terminal domain"/>
    <property type="match status" value="1"/>
</dbReference>
<dbReference type="InterPro" id="IPR055170">
    <property type="entry name" value="GFO_IDH_MocA-like_dom"/>
</dbReference>